<name>A0ABP5K2G3_9MICC</name>
<keyword evidence="3" id="KW-1185">Reference proteome</keyword>
<comment type="caution">
    <text evidence="2">The sequence shown here is derived from an EMBL/GenBank/DDBJ whole genome shotgun (WGS) entry which is preliminary data.</text>
</comment>
<protein>
    <submittedName>
        <fullName evidence="2">Uncharacterized protein</fullName>
    </submittedName>
</protein>
<evidence type="ECO:0000256" key="1">
    <source>
        <dbReference type="SAM" id="MobiDB-lite"/>
    </source>
</evidence>
<proteinExistence type="predicted"/>
<organism evidence="2 3">
    <name type="scientific">Kocuria atrinae</name>
    <dbReference type="NCBI Taxonomy" id="592377"/>
    <lineage>
        <taxon>Bacteria</taxon>
        <taxon>Bacillati</taxon>
        <taxon>Actinomycetota</taxon>
        <taxon>Actinomycetes</taxon>
        <taxon>Micrococcales</taxon>
        <taxon>Micrococcaceae</taxon>
        <taxon>Kocuria</taxon>
    </lineage>
</organism>
<evidence type="ECO:0000313" key="3">
    <source>
        <dbReference type="Proteomes" id="UP001500166"/>
    </source>
</evidence>
<feature type="region of interest" description="Disordered" evidence="1">
    <location>
        <begin position="88"/>
        <end position="137"/>
    </location>
</feature>
<accession>A0ABP5K2G3</accession>
<evidence type="ECO:0000313" key="2">
    <source>
        <dbReference type="EMBL" id="GAA2123888.1"/>
    </source>
</evidence>
<dbReference type="Proteomes" id="UP001500166">
    <property type="component" value="Unassembled WGS sequence"/>
</dbReference>
<feature type="compositionally biased region" description="Basic and acidic residues" evidence="1">
    <location>
        <begin position="128"/>
        <end position="137"/>
    </location>
</feature>
<reference evidence="3" key="1">
    <citation type="journal article" date="2019" name="Int. J. Syst. Evol. Microbiol.">
        <title>The Global Catalogue of Microorganisms (GCM) 10K type strain sequencing project: providing services to taxonomists for standard genome sequencing and annotation.</title>
        <authorList>
            <consortium name="The Broad Institute Genomics Platform"/>
            <consortium name="The Broad Institute Genome Sequencing Center for Infectious Disease"/>
            <person name="Wu L."/>
            <person name="Ma J."/>
        </authorList>
    </citation>
    <scope>NUCLEOTIDE SEQUENCE [LARGE SCALE GENOMIC DNA]</scope>
    <source>
        <strain evidence="3">JCM 15914</strain>
    </source>
</reference>
<sequence length="137" mass="14162">MCTWAVAATLRTSVRVEGPLAQSLRQALTVYDGSLRSYGPGGVSLTMHVEASTNATAYVAALSALAIDVMPWVAGADLADLRVSASAHHWQGPKTLLPGRPTPTSRHHSAPAPPPCPQKGGLGSSGPRGEKPEAPHP</sequence>
<dbReference type="EMBL" id="BAAAQA010000038">
    <property type="protein sequence ID" value="GAA2123888.1"/>
    <property type="molecule type" value="Genomic_DNA"/>
</dbReference>
<gene>
    <name evidence="2" type="ORF">GCM10009824_27980</name>
</gene>